<comment type="caution">
    <text evidence="2">The sequence shown here is derived from an EMBL/GenBank/DDBJ whole genome shotgun (WGS) entry which is preliminary data.</text>
</comment>
<feature type="compositionally biased region" description="Low complexity" evidence="1">
    <location>
        <begin position="153"/>
        <end position="163"/>
    </location>
</feature>
<reference evidence="2 3" key="1">
    <citation type="submission" date="2018-05" db="EMBL/GenBank/DDBJ databases">
        <title>Genomic Encyclopedia of Type Strains, Phase IV (KMG-IV): sequencing the most valuable type-strain genomes for metagenomic binning, comparative biology and taxonomic classification.</title>
        <authorList>
            <person name="Goeker M."/>
        </authorList>
    </citation>
    <scope>NUCLEOTIDE SEQUENCE [LARGE SCALE GENOMIC DNA]</scope>
    <source>
        <strain evidence="2 3">DSM 44704</strain>
    </source>
</reference>
<feature type="region of interest" description="Disordered" evidence="1">
    <location>
        <begin position="132"/>
        <end position="163"/>
    </location>
</feature>
<proteinExistence type="predicted"/>
<dbReference type="EMBL" id="QJKF01000009">
    <property type="protein sequence ID" value="PXX61085.1"/>
    <property type="molecule type" value="Genomic_DNA"/>
</dbReference>
<evidence type="ECO:0000256" key="1">
    <source>
        <dbReference type="SAM" id="MobiDB-lite"/>
    </source>
</evidence>
<sequence>MPHATAMMPTTDRPAPTRSSDCPRPGDRNSGSSGTLTAMIAIAHGRFSQKAARQPEFCTSRPPTTGPAAAPRPVTADQIAMARTRSRSSVKILRIIDTVEGISIAAPIAHSARPTSSCHGSFAVAATIDASANTTHPATNMRLRPIRSPSPPHSTSSPPSSSA</sequence>
<name>A0A318K1P6_9NOCA</name>
<keyword evidence="3" id="KW-1185">Reference proteome</keyword>
<dbReference type="AlphaFoldDB" id="A0A318K1P6"/>
<feature type="compositionally biased region" description="Low complexity" evidence="1">
    <location>
        <begin position="59"/>
        <end position="72"/>
    </location>
</feature>
<accession>A0A318K1P6</accession>
<feature type="region of interest" description="Disordered" evidence="1">
    <location>
        <begin position="1"/>
        <end position="35"/>
    </location>
</feature>
<feature type="region of interest" description="Disordered" evidence="1">
    <location>
        <begin position="50"/>
        <end position="72"/>
    </location>
</feature>
<evidence type="ECO:0000313" key="3">
    <source>
        <dbReference type="Proteomes" id="UP000247569"/>
    </source>
</evidence>
<evidence type="ECO:0000313" key="2">
    <source>
        <dbReference type="EMBL" id="PXX61085.1"/>
    </source>
</evidence>
<protein>
    <submittedName>
        <fullName evidence="2">Uncharacterized protein</fullName>
    </submittedName>
</protein>
<gene>
    <name evidence="2" type="ORF">DFR70_109276</name>
</gene>
<dbReference type="Proteomes" id="UP000247569">
    <property type="component" value="Unassembled WGS sequence"/>
</dbReference>
<organism evidence="2 3">
    <name type="scientific">Nocardia tenerifensis</name>
    <dbReference type="NCBI Taxonomy" id="228006"/>
    <lineage>
        <taxon>Bacteria</taxon>
        <taxon>Bacillati</taxon>
        <taxon>Actinomycetota</taxon>
        <taxon>Actinomycetes</taxon>
        <taxon>Mycobacteriales</taxon>
        <taxon>Nocardiaceae</taxon>
        <taxon>Nocardia</taxon>
    </lineage>
</organism>